<dbReference type="Proteomes" id="UP000176101">
    <property type="component" value="Unassembled WGS sequence"/>
</dbReference>
<accession>A0A1E7KNU1</accession>
<reference evidence="2 3" key="1">
    <citation type="journal article" date="2016" name="Front. Microbiol.">
        <title>Comparative Genomics Analysis of Streptomyces Species Reveals Their Adaptation to the Marine Environment and Their Diversity at the Genomic Level.</title>
        <authorList>
            <person name="Tian X."/>
            <person name="Zhang Z."/>
            <person name="Yang T."/>
            <person name="Chen M."/>
            <person name="Li J."/>
            <person name="Chen F."/>
            <person name="Yang J."/>
            <person name="Li W."/>
            <person name="Zhang B."/>
            <person name="Zhang Z."/>
            <person name="Wu J."/>
            <person name="Zhang C."/>
            <person name="Long L."/>
            <person name="Xiao J."/>
        </authorList>
    </citation>
    <scope>NUCLEOTIDE SEQUENCE [LARGE SCALE GENOMIC DNA]</scope>
    <source>
        <strain evidence="2 3">SCSIO 02100</strain>
    </source>
</reference>
<feature type="compositionally biased region" description="Basic and acidic residues" evidence="1">
    <location>
        <begin position="1"/>
        <end position="12"/>
    </location>
</feature>
<comment type="caution">
    <text evidence="2">The sequence shown here is derived from an EMBL/GenBank/DDBJ whole genome shotgun (WGS) entry which is preliminary data.</text>
</comment>
<evidence type="ECO:0008006" key="4">
    <source>
        <dbReference type="Google" id="ProtNLM"/>
    </source>
</evidence>
<name>A0A1E7KNU1_9ACTN</name>
<sequence>MPRMEEVSEREGTATQLAGSGDGGGSGRQGKLRQSSGPWTSAAGVAEALGTSMKLGKDELGTSHQGIAQEGAGLASITALDVVRNSWEQRLEDARKECATLDGKLRKVADAHGENEQRTKESFEAKDQGNGKGRP</sequence>
<feature type="region of interest" description="Disordered" evidence="1">
    <location>
        <begin position="1"/>
        <end position="42"/>
    </location>
</feature>
<organism evidence="2 3">
    <name type="scientific">Streptomyces oceani</name>
    <dbReference type="NCBI Taxonomy" id="1075402"/>
    <lineage>
        <taxon>Bacteria</taxon>
        <taxon>Bacillati</taxon>
        <taxon>Actinomycetota</taxon>
        <taxon>Actinomycetes</taxon>
        <taxon>Kitasatosporales</taxon>
        <taxon>Streptomycetaceae</taxon>
        <taxon>Streptomyces</taxon>
    </lineage>
</organism>
<dbReference type="EMBL" id="LJGU01000094">
    <property type="protein sequence ID" value="OEV05649.1"/>
    <property type="molecule type" value="Genomic_DNA"/>
</dbReference>
<feature type="region of interest" description="Disordered" evidence="1">
    <location>
        <begin position="109"/>
        <end position="135"/>
    </location>
</feature>
<evidence type="ECO:0000313" key="3">
    <source>
        <dbReference type="Proteomes" id="UP000176101"/>
    </source>
</evidence>
<protein>
    <recommendedName>
        <fullName evidence="4">Amino acid ABC transporter permease</fullName>
    </recommendedName>
</protein>
<gene>
    <name evidence="2" type="ORF">AN216_02395</name>
</gene>
<evidence type="ECO:0000256" key="1">
    <source>
        <dbReference type="SAM" id="MobiDB-lite"/>
    </source>
</evidence>
<feature type="compositionally biased region" description="Basic and acidic residues" evidence="1">
    <location>
        <begin position="109"/>
        <end position="129"/>
    </location>
</feature>
<keyword evidence="3" id="KW-1185">Reference proteome</keyword>
<proteinExistence type="predicted"/>
<dbReference type="AlphaFoldDB" id="A0A1E7KNU1"/>
<evidence type="ECO:0000313" key="2">
    <source>
        <dbReference type="EMBL" id="OEV05649.1"/>
    </source>
</evidence>